<reference evidence="2 3" key="1">
    <citation type="submission" date="2019-06" db="EMBL/GenBank/DDBJ databases">
        <authorList>
            <person name="Meng X."/>
        </authorList>
    </citation>
    <scope>NUCLEOTIDE SEQUENCE [LARGE SCALE GENOMIC DNA]</scope>
    <source>
        <strain evidence="2 3">M625</strain>
    </source>
</reference>
<dbReference type="Pfam" id="PF26622">
    <property type="entry name" value="DUF8199"/>
    <property type="match status" value="1"/>
</dbReference>
<evidence type="ECO:0000313" key="2">
    <source>
        <dbReference type="EMBL" id="TPN83467.1"/>
    </source>
</evidence>
<protein>
    <recommendedName>
        <fullName evidence="4">Secreted protein</fullName>
    </recommendedName>
</protein>
<evidence type="ECO:0008006" key="4">
    <source>
        <dbReference type="Google" id="ProtNLM"/>
    </source>
</evidence>
<dbReference type="RefSeq" id="WP_140595700.1">
    <property type="nucleotide sequence ID" value="NZ_VFWZ01000007.1"/>
</dbReference>
<proteinExistence type="predicted"/>
<dbReference type="InterPro" id="IPR058512">
    <property type="entry name" value="DUF8199"/>
</dbReference>
<dbReference type="InterPro" id="IPR058060">
    <property type="entry name" value="HYC_CC_PP"/>
</dbReference>
<feature type="chain" id="PRO_5021277751" description="Secreted protein" evidence="1">
    <location>
        <begin position="26"/>
        <end position="139"/>
    </location>
</feature>
<dbReference type="AlphaFoldDB" id="A0A504IYA3"/>
<comment type="caution">
    <text evidence="2">The sequence shown here is derived from an EMBL/GenBank/DDBJ whole genome shotgun (WGS) entry which is preliminary data.</text>
</comment>
<dbReference type="NCBIfam" id="NF047658">
    <property type="entry name" value="HYC_CC_PP"/>
    <property type="match status" value="1"/>
</dbReference>
<evidence type="ECO:0000313" key="3">
    <source>
        <dbReference type="Proteomes" id="UP000315540"/>
    </source>
</evidence>
<dbReference type="OrthoDB" id="1493875at2"/>
<keyword evidence="3" id="KW-1185">Reference proteome</keyword>
<name>A0A504IYA3_9FLAO</name>
<evidence type="ECO:0000256" key="1">
    <source>
        <dbReference type="SAM" id="SignalP"/>
    </source>
</evidence>
<accession>A0A504IYA3</accession>
<dbReference type="Proteomes" id="UP000315540">
    <property type="component" value="Unassembled WGS sequence"/>
</dbReference>
<dbReference type="EMBL" id="VFWZ01000007">
    <property type="protein sequence ID" value="TPN83467.1"/>
    <property type="molecule type" value="Genomic_DNA"/>
</dbReference>
<keyword evidence="1" id="KW-0732">Signal</keyword>
<gene>
    <name evidence="2" type="ORF">FHK87_19815</name>
</gene>
<feature type="signal peptide" evidence="1">
    <location>
        <begin position="1"/>
        <end position="25"/>
    </location>
</feature>
<organism evidence="2 3">
    <name type="scientific">Aquimarina algicola</name>
    <dbReference type="NCBI Taxonomy" id="2589995"/>
    <lineage>
        <taxon>Bacteria</taxon>
        <taxon>Pseudomonadati</taxon>
        <taxon>Bacteroidota</taxon>
        <taxon>Flavobacteriia</taxon>
        <taxon>Flavobacteriales</taxon>
        <taxon>Flavobacteriaceae</taxon>
        <taxon>Aquimarina</taxon>
    </lineage>
</organism>
<sequence>MLEKVRKIGSLLLALMVLTSTMSFTVNMHYCGDTLVDTVLFKEAKRCGMEVQKPNPSSNACKITQKSCCSDQTLIIEGQNELKVTFHDLSFEQQLFISSYIYSYINLFEGLEQNIIPFQDYPPPLLTRDILILDQTFLI</sequence>